<dbReference type="AlphaFoldDB" id="A0AAV2T2Q6"/>
<proteinExistence type="inferred from homology"/>
<name>A0AAV2T2Q6_CALDB</name>
<evidence type="ECO:0000256" key="4">
    <source>
        <dbReference type="SAM" id="MobiDB-lite"/>
    </source>
</evidence>
<gene>
    <name evidence="5" type="ORF">CDAUBV1_LOCUS623</name>
</gene>
<sequence length="494" mass="55593">MRPLSGRRSECSRTFLSNLAPLMDEKCIYDTLPLSKRQEIESQLDVLNRTSTQINELENKLLAARAHYRDALQENSTRLKRLTNRLGKCVERARPYFEIKQKQFEVLQEIQSATERYDKAKAALKSAHETFAHLENSAKISGRSGDLDALETLNQSIMQINSAKQELQEASRAHELLVETYNANELTIRQLERRNKFDINKARPYFATRQRFEQNMQEAKIRVEICAEKVALCKSLYAEAMLNLEHISESVHDTRRRQTITVSAHPILVTEADDLSPRPLVRGEGVGAESVESVETETKLTDRTLCYPSQFPHSFNDNPSTFIISGDSENDQGKQHLCRRNSAPSRLPLVDGLLHHMNQANLELGAFESAVRVSAQNSEPQNSCTCSSGTSTMSNTSSSLSVDLKPSNTMDTVAPSGQIPISSSHECSFFTRPSPLYMETPFSRQSSVTHPNHSEFLYSSFNMTGMPQCAVIYNPKQSSLEQAISLDFGHLSLR</sequence>
<dbReference type="GO" id="GO:0035556">
    <property type="term" value="P:intracellular signal transduction"/>
    <property type="evidence" value="ECO:0007669"/>
    <property type="project" value="InterPro"/>
</dbReference>
<dbReference type="PANTHER" id="PTHR19423:SF1">
    <property type="entry name" value="SH3 DOMAIN-BINDING PROTEIN 5"/>
    <property type="match status" value="1"/>
</dbReference>
<dbReference type="Pfam" id="PF05276">
    <property type="entry name" value="SH3BP5"/>
    <property type="match status" value="1"/>
</dbReference>
<dbReference type="GO" id="GO:0005737">
    <property type="term" value="C:cytoplasm"/>
    <property type="evidence" value="ECO:0007669"/>
    <property type="project" value="TreeGrafter"/>
</dbReference>
<accession>A0AAV2T2Q6</accession>
<feature type="coiled-coil region" evidence="3">
    <location>
        <begin position="110"/>
        <end position="184"/>
    </location>
</feature>
<evidence type="ECO:0000256" key="2">
    <source>
        <dbReference type="ARBA" id="ARBA00023054"/>
    </source>
</evidence>
<feature type="compositionally biased region" description="Low complexity" evidence="4">
    <location>
        <begin position="383"/>
        <end position="401"/>
    </location>
</feature>
<dbReference type="PANTHER" id="PTHR19423">
    <property type="entry name" value="SH3 DOMAIN-BINDING PROTEIN 5"/>
    <property type="match status" value="1"/>
</dbReference>
<protein>
    <recommendedName>
        <fullName evidence="7">SH3 domain-binding protein 5-like protein</fullName>
    </recommendedName>
</protein>
<evidence type="ECO:0000256" key="3">
    <source>
        <dbReference type="SAM" id="Coils"/>
    </source>
</evidence>
<keyword evidence="2 3" id="KW-0175">Coiled coil</keyword>
<feature type="coiled-coil region" evidence="3">
    <location>
        <begin position="40"/>
        <end position="74"/>
    </location>
</feature>
<evidence type="ECO:0000313" key="6">
    <source>
        <dbReference type="Proteomes" id="UP001497525"/>
    </source>
</evidence>
<evidence type="ECO:0000313" key="5">
    <source>
        <dbReference type="EMBL" id="CAL5129583.1"/>
    </source>
</evidence>
<evidence type="ECO:0008006" key="7">
    <source>
        <dbReference type="Google" id="ProtNLM"/>
    </source>
</evidence>
<comment type="similarity">
    <text evidence="1">Belongs to the SH3BP5 family.</text>
</comment>
<comment type="caution">
    <text evidence="5">The sequence shown here is derived from an EMBL/GenBank/DDBJ whole genome shotgun (WGS) entry which is preliminary data.</text>
</comment>
<reference evidence="5" key="1">
    <citation type="submission" date="2024-06" db="EMBL/GenBank/DDBJ databases">
        <authorList>
            <person name="Liu X."/>
            <person name="Lenzi L."/>
            <person name="Haldenby T S."/>
            <person name="Uol C."/>
        </authorList>
    </citation>
    <scope>NUCLEOTIDE SEQUENCE</scope>
</reference>
<feature type="region of interest" description="Disordered" evidence="4">
    <location>
        <begin position="378"/>
        <end position="404"/>
    </location>
</feature>
<evidence type="ECO:0000256" key="1">
    <source>
        <dbReference type="ARBA" id="ARBA00007796"/>
    </source>
</evidence>
<dbReference type="Proteomes" id="UP001497525">
    <property type="component" value="Unassembled WGS sequence"/>
</dbReference>
<organism evidence="5 6">
    <name type="scientific">Calicophoron daubneyi</name>
    <name type="common">Rumen fluke</name>
    <name type="synonym">Paramphistomum daubneyi</name>
    <dbReference type="NCBI Taxonomy" id="300641"/>
    <lineage>
        <taxon>Eukaryota</taxon>
        <taxon>Metazoa</taxon>
        <taxon>Spiralia</taxon>
        <taxon>Lophotrochozoa</taxon>
        <taxon>Platyhelminthes</taxon>
        <taxon>Trematoda</taxon>
        <taxon>Digenea</taxon>
        <taxon>Plagiorchiida</taxon>
        <taxon>Pronocephalata</taxon>
        <taxon>Paramphistomoidea</taxon>
        <taxon>Paramphistomidae</taxon>
        <taxon>Calicophoron</taxon>
    </lineage>
</organism>
<dbReference type="EMBL" id="CAXLJL010000002">
    <property type="protein sequence ID" value="CAL5129583.1"/>
    <property type="molecule type" value="Genomic_DNA"/>
</dbReference>
<dbReference type="GO" id="GO:0004860">
    <property type="term" value="F:protein kinase inhibitor activity"/>
    <property type="evidence" value="ECO:0007669"/>
    <property type="project" value="TreeGrafter"/>
</dbReference>
<dbReference type="InterPro" id="IPR007940">
    <property type="entry name" value="SH3BP5"/>
</dbReference>